<proteinExistence type="predicted"/>
<dbReference type="EMBL" id="BLAY01000103">
    <property type="protein sequence ID" value="GET40902.1"/>
    <property type="molecule type" value="Genomic_DNA"/>
</dbReference>
<sequence>MSLGKKLRERRESLGLTRIQVAEACNVVQSTVINWETDRQVPKLYPAQMKALCELLNLTLEDLVEI</sequence>
<dbReference type="Proteomes" id="UP001050975">
    <property type="component" value="Unassembled WGS sequence"/>
</dbReference>
<protein>
    <recommendedName>
        <fullName evidence="1">HTH cro/C1-type domain-containing protein</fullName>
    </recommendedName>
</protein>
<dbReference type="CDD" id="cd00093">
    <property type="entry name" value="HTH_XRE"/>
    <property type="match status" value="1"/>
</dbReference>
<dbReference type="SUPFAM" id="SSF47413">
    <property type="entry name" value="lambda repressor-like DNA-binding domains"/>
    <property type="match status" value="1"/>
</dbReference>
<feature type="domain" description="HTH cro/C1-type" evidence="1">
    <location>
        <begin position="7"/>
        <end position="63"/>
    </location>
</feature>
<gene>
    <name evidence="2" type="ORF">MiSe_57140</name>
</gene>
<reference evidence="2" key="1">
    <citation type="submission" date="2019-10" db="EMBL/GenBank/DDBJ databases">
        <title>Draft genome sequece of Microseira wollei NIES-4236.</title>
        <authorList>
            <person name="Yamaguchi H."/>
            <person name="Suzuki S."/>
            <person name="Kawachi M."/>
        </authorList>
    </citation>
    <scope>NUCLEOTIDE SEQUENCE</scope>
    <source>
        <strain evidence="2">NIES-4236</strain>
    </source>
</reference>
<comment type="caution">
    <text evidence="2">The sequence shown here is derived from an EMBL/GenBank/DDBJ whole genome shotgun (WGS) entry which is preliminary data.</text>
</comment>
<dbReference type="PROSITE" id="PS50943">
    <property type="entry name" value="HTH_CROC1"/>
    <property type="match status" value="1"/>
</dbReference>
<dbReference type="InterPro" id="IPR001387">
    <property type="entry name" value="Cro/C1-type_HTH"/>
</dbReference>
<dbReference type="Gene3D" id="1.10.260.40">
    <property type="entry name" value="lambda repressor-like DNA-binding domains"/>
    <property type="match status" value="1"/>
</dbReference>
<dbReference type="Pfam" id="PF13560">
    <property type="entry name" value="HTH_31"/>
    <property type="match status" value="1"/>
</dbReference>
<dbReference type="AlphaFoldDB" id="A0AAV3XMX0"/>
<organism evidence="2 3">
    <name type="scientific">Microseira wollei NIES-4236</name>
    <dbReference type="NCBI Taxonomy" id="2530354"/>
    <lineage>
        <taxon>Bacteria</taxon>
        <taxon>Bacillati</taxon>
        <taxon>Cyanobacteriota</taxon>
        <taxon>Cyanophyceae</taxon>
        <taxon>Oscillatoriophycideae</taxon>
        <taxon>Aerosakkonematales</taxon>
        <taxon>Aerosakkonemataceae</taxon>
        <taxon>Microseira</taxon>
    </lineage>
</organism>
<dbReference type="InterPro" id="IPR010982">
    <property type="entry name" value="Lambda_DNA-bd_dom_sf"/>
</dbReference>
<dbReference type="SMART" id="SM00530">
    <property type="entry name" value="HTH_XRE"/>
    <property type="match status" value="1"/>
</dbReference>
<keyword evidence="3" id="KW-1185">Reference proteome</keyword>
<evidence type="ECO:0000313" key="2">
    <source>
        <dbReference type="EMBL" id="GET40902.1"/>
    </source>
</evidence>
<accession>A0AAV3XMX0</accession>
<dbReference type="RefSeq" id="WP_226587123.1">
    <property type="nucleotide sequence ID" value="NZ_BLAY01000103.1"/>
</dbReference>
<evidence type="ECO:0000313" key="3">
    <source>
        <dbReference type="Proteomes" id="UP001050975"/>
    </source>
</evidence>
<name>A0AAV3XMX0_9CYAN</name>
<dbReference type="GO" id="GO:0003677">
    <property type="term" value="F:DNA binding"/>
    <property type="evidence" value="ECO:0007669"/>
    <property type="project" value="InterPro"/>
</dbReference>
<evidence type="ECO:0000259" key="1">
    <source>
        <dbReference type="PROSITE" id="PS50943"/>
    </source>
</evidence>